<sequence>MKKLIIFSLLFVSTLFASCNTSSNHYWIDNPTDAPITIYIDDTVYDIPAMTKIDIDLEYGKHQLKYNGQELTFHNGGRTNKGQAIINPTQSTYVFMAHQFINQNDERATDKFVEWALKTQSDSLRLKINDTITTLFVPFKATNQLFLSKSDYNWDYNIEEPMPEGITLSNPIVTRQNRSLLNDPNYQAGKFQETLFKLYREQEFKDFIKQYSDEKIEFLLEKTPYAELPKRKITLTKLKDITDAEYQQKLEGQVKLFDQWLDLNGSQSAEGFKEVLLSQELNTIKADFLKKYPKNYSFNQATNEFNTQKQPFMQYQLNIIDDKQ</sequence>
<comment type="caution">
    <text evidence="2">The sequence shown here is derived from an EMBL/GenBank/DDBJ whole genome shotgun (WGS) entry which is preliminary data.</text>
</comment>
<dbReference type="EMBL" id="WMJY01000018">
    <property type="protein sequence ID" value="MTH30061.1"/>
    <property type="molecule type" value="Genomic_DNA"/>
</dbReference>
<dbReference type="PROSITE" id="PS51257">
    <property type="entry name" value="PROKAR_LIPOPROTEIN"/>
    <property type="match status" value="1"/>
</dbReference>
<evidence type="ECO:0000313" key="2">
    <source>
        <dbReference type="EMBL" id="MTH30061.1"/>
    </source>
</evidence>
<accession>A0A7K1GMK9</accession>
<protein>
    <submittedName>
        <fullName evidence="2">Uncharacterized protein</fullName>
    </submittedName>
</protein>
<feature type="signal peptide" evidence="1">
    <location>
        <begin position="1"/>
        <end position="17"/>
    </location>
</feature>
<name>A0A7K1GMK9_9FLAO</name>
<reference evidence="2 3" key="1">
    <citation type="journal article" date="2006" name="Int. J. Syst. Evol. Microbiol.">
        <title>Myroides pelagicus sp. nov., isolated from seawater in Thailand.</title>
        <authorList>
            <person name="Yoon J."/>
            <person name="Maneerat S."/>
            <person name="Kawai F."/>
            <person name="Yokota A."/>
        </authorList>
    </citation>
    <scope>NUCLEOTIDE SEQUENCE [LARGE SCALE GENOMIC DNA]</scope>
    <source>
        <strain evidence="2 3">SM1T</strain>
    </source>
</reference>
<keyword evidence="1" id="KW-0732">Signal</keyword>
<dbReference type="AlphaFoldDB" id="A0A7K1GMK9"/>
<dbReference type="Proteomes" id="UP000488936">
    <property type="component" value="Unassembled WGS sequence"/>
</dbReference>
<feature type="chain" id="PRO_5029896215" evidence="1">
    <location>
        <begin position="18"/>
        <end position="324"/>
    </location>
</feature>
<evidence type="ECO:0000256" key="1">
    <source>
        <dbReference type="SAM" id="SignalP"/>
    </source>
</evidence>
<dbReference type="RefSeq" id="WP_155036051.1">
    <property type="nucleotide sequence ID" value="NZ_JBHTIG010000042.1"/>
</dbReference>
<proteinExistence type="predicted"/>
<dbReference type="OrthoDB" id="1414972at2"/>
<organism evidence="2 3">
    <name type="scientific">Myroides pelagicus</name>
    <dbReference type="NCBI Taxonomy" id="270914"/>
    <lineage>
        <taxon>Bacteria</taxon>
        <taxon>Pseudomonadati</taxon>
        <taxon>Bacteroidota</taxon>
        <taxon>Flavobacteriia</taxon>
        <taxon>Flavobacteriales</taxon>
        <taxon>Flavobacteriaceae</taxon>
        <taxon>Myroides</taxon>
    </lineage>
</organism>
<keyword evidence="3" id="KW-1185">Reference proteome</keyword>
<evidence type="ECO:0000313" key="3">
    <source>
        <dbReference type="Proteomes" id="UP000488936"/>
    </source>
</evidence>
<gene>
    <name evidence="2" type="ORF">GJV77_09080</name>
</gene>